<feature type="region of interest" description="Disordered" evidence="1">
    <location>
        <begin position="73"/>
        <end position="92"/>
    </location>
</feature>
<dbReference type="AlphaFoldDB" id="A0A1R3KHH8"/>
<accession>A0A1R3KHH8</accession>
<keyword evidence="3" id="KW-1185">Reference proteome</keyword>
<dbReference type="STRING" id="210143.A0A1R3KHH8"/>
<evidence type="ECO:0000313" key="2">
    <source>
        <dbReference type="EMBL" id="OMP06541.1"/>
    </source>
</evidence>
<name>A0A1R3KHH8_COCAP</name>
<proteinExistence type="predicted"/>
<reference evidence="2 3" key="1">
    <citation type="submission" date="2013-09" db="EMBL/GenBank/DDBJ databases">
        <title>Corchorus capsularis genome sequencing.</title>
        <authorList>
            <person name="Alam M."/>
            <person name="Haque M.S."/>
            <person name="Islam M.S."/>
            <person name="Emdad E.M."/>
            <person name="Islam M.M."/>
            <person name="Ahmed B."/>
            <person name="Halim A."/>
            <person name="Hossen Q.M.M."/>
            <person name="Hossain M.Z."/>
            <person name="Ahmed R."/>
            <person name="Khan M.M."/>
            <person name="Islam R."/>
            <person name="Rashid M.M."/>
            <person name="Khan S.A."/>
            <person name="Rahman M.S."/>
            <person name="Alam M."/>
        </authorList>
    </citation>
    <scope>NUCLEOTIDE SEQUENCE [LARGE SCALE GENOMIC DNA]</scope>
    <source>
        <strain evidence="3">cv. CVL-1</strain>
        <tissue evidence="2">Whole seedling</tissue>
    </source>
</reference>
<feature type="compositionally biased region" description="Polar residues" evidence="1">
    <location>
        <begin position="73"/>
        <end position="84"/>
    </location>
</feature>
<sequence>MLEPKEKEENAIDLYLNSSCWLCFLFMLEPKHFIGDVESRIRIEEEDRRRKDWRQLKKGESLVMVCKERLSTQESHPQPQAVTTKKTRVDREQQIRCRKPNKAVIVVQAAKDLRKGIQGVSRDEDDCRGVGFRRMFASYDSMKNLEHEFAHDMQVWAVLKPGFLALLGGPFGTKLLDIIVFDVLPALDGNGEDRKSLTEVVKERNSFRHAFKIIGKTSKGDMWNAKSSAKVIDWVAAINVGGLSPPEGWAAFDSIASSIEDATSEAASQLDVLLEAKAKQGVQSDEYIYECECGNMPGDTPHPTVRMPHSNRPAYNWNIKLYNVRSCRFRIGANYCTHIDASTSFIGVYDGRGGKTWMVQNLNQVNNLEAFSADDSFEMFRGFTLYG</sequence>
<evidence type="ECO:0000256" key="1">
    <source>
        <dbReference type="SAM" id="MobiDB-lite"/>
    </source>
</evidence>
<dbReference type="EMBL" id="AWWV01004881">
    <property type="protein sequence ID" value="OMP06541.1"/>
    <property type="molecule type" value="Genomic_DNA"/>
</dbReference>
<dbReference type="Gramene" id="OMP06541">
    <property type="protein sequence ID" value="OMP06541"/>
    <property type="gene ID" value="CCACVL1_01525"/>
</dbReference>
<organism evidence="2 3">
    <name type="scientific">Corchorus capsularis</name>
    <name type="common">Jute</name>
    <dbReference type="NCBI Taxonomy" id="210143"/>
    <lineage>
        <taxon>Eukaryota</taxon>
        <taxon>Viridiplantae</taxon>
        <taxon>Streptophyta</taxon>
        <taxon>Embryophyta</taxon>
        <taxon>Tracheophyta</taxon>
        <taxon>Spermatophyta</taxon>
        <taxon>Magnoliopsida</taxon>
        <taxon>eudicotyledons</taxon>
        <taxon>Gunneridae</taxon>
        <taxon>Pentapetalae</taxon>
        <taxon>rosids</taxon>
        <taxon>malvids</taxon>
        <taxon>Malvales</taxon>
        <taxon>Malvaceae</taxon>
        <taxon>Grewioideae</taxon>
        <taxon>Apeibeae</taxon>
        <taxon>Corchorus</taxon>
    </lineage>
</organism>
<evidence type="ECO:0000313" key="3">
    <source>
        <dbReference type="Proteomes" id="UP000188268"/>
    </source>
</evidence>
<comment type="caution">
    <text evidence="2">The sequence shown here is derived from an EMBL/GenBank/DDBJ whole genome shotgun (WGS) entry which is preliminary data.</text>
</comment>
<protein>
    <submittedName>
        <fullName evidence="2">Phospholipase D family</fullName>
    </submittedName>
</protein>
<gene>
    <name evidence="2" type="ORF">CCACVL1_01525</name>
</gene>
<dbReference type="Proteomes" id="UP000188268">
    <property type="component" value="Unassembled WGS sequence"/>
</dbReference>